<organism evidence="2 3">
    <name type="scientific">Poecilia formosa</name>
    <name type="common">Amazon molly</name>
    <name type="synonym">Limia formosa</name>
    <dbReference type="NCBI Taxonomy" id="48698"/>
    <lineage>
        <taxon>Eukaryota</taxon>
        <taxon>Metazoa</taxon>
        <taxon>Chordata</taxon>
        <taxon>Craniata</taxon>
        <taxon>Vertebrata</taxon>
        <taxon>Euteleostomi</taxon>
        <taxon>Actinopterygii</taxon>
        <taxon>Neopterygii</taxon>
        <taxon>Teleostei</taxon>
        <taxon>Neoteleostei</taxon>
        <taxon>Acanthomorphata</taxon>
        <taxon>Ovalentaria</taxon>
        <taxon>Atherinomorphae</taxon>
        <taxon>Cyprinodontiformes</taxon>
        <taxon>Poeciliidae</taxon>
        <taxon>Poeciliinae</taxon>
        <taxon>Poecilia</taxon>
    </lineage>
</organism>
<reference evidence="3" key="1">
    <citation type="submission" date="2013-10" db="EMBL/GenBank/DDBJ databases">
        <authorList>
            <person name="Schartl M."/>
            <person name="Warren W."/>
        </authorList>
    </citation>
    <scope>NUCLEOTIDE SEQUENCE [LARGE SCALE GENOMIC DNA]</scope>
    <source>
        <strain evidence="3">female</strain>
    </source>
</reference>
<reference evidence="2" key="2">
    <citation type="submission" date="2025-08" db="UniProtKB">
        <authorList>
            <consortium name="Ensembl"/>
        </authorList>
    </citation>
    <scope>IDENTIFICATION</scope>
</reference>
<keyword evidence="3" id="KW-1185">Reference proteome</keyword>
<evidence type="ECO:0008006" key="4">
    <source>
        <dbReference type="Google" id="ProtNLM"/>
    </source>
</evidence>
<evidence type="ECO:0000313" key="3">
    <source>
        <dbReference type="Proteomes" id="UP000028760"/>
    </source>
</evidence>
<reference evidence="2" key="3">
    <citation type="submission" date="2025-09" db="UniProtKB">
        <authorList>
            <consortium name="Ensembl"/>
        </authorList>
    </citation>
    <scope>IDENTIFICATION</scope>
</reference>
<sequence>MEVAPPVPQTQSEIQKKERSLPLSQLVEETRSKVLPNHLLDSKIYARLKVNSHIEAEPAELHFSGFELGKSYTKTVNLINISNAPVNIHIIPTLTKHFQTTYTKKDRLIPGLAYTVNVAFCPDDWRYFSDCIRVHCKDEENLLIPVHAYPVISDLHIPTHIDLSAIPLGQSVDHVIPLRCSCPVDFEFQVCIIQPHDAYSIHPVTGVIPANGEVLLTVTFCPLQYETSQFTFQLVVSQFNTKPYLCTITGFSRPNLPLSLRFVKNLKLLNKVLGFKPLDSSFVLFVFMYIFVRTPHAVKNEADVPQPSPMDVCSPGGVAKILIKDTSKPDSEDLNCNPNDFTPKPDQVKEAVFMKKVQQVTEEEQYNYIKCQVHLGEEPMSKKRQKQILEERETALQEYMKKREDERQDEDFAPKQTQLSSKRMLRDNEWNQDEAPVFQSYTSIYWDLKQRTLTLFQQAARKVLITLAYKQTSLCGVYNIRKASVCRMKLIRVRRTSLEACYGERKEAKSLESKDRASVISPDDVLPSSFPNSPHEDNSTALRNFVALPVDPIDVTVTAHIPFFNLQVPQHYKLMGYQPPSAWDAFSSYYPTTLARPLRAAAPATTTHRNEVQGPVEEGDRMMDMETAGLSFTPPETLIRPFNANPLRIFNPTPGLQTFKLQPKYLESDMEVHLCALPKFALCESNRSGLMPLTPQAHFLHYQCDRRTGISNYVSFDVLLFILSSSVSIKESGFACFSCRSVDYDTDILPLSAPPLLPGPPNDYHLQLTETSCEGPGIQLTPEMILAEFQQPEHRDNTQVSSKLCDKTSLPSELSERLEAQPQNLPTSALNSFALTG</sequence>
<protein>
    <recommendedName>
        <fullName evidence="4">Cilia and flagella associated protein 221</fullName>
    </recommendedName>
</protein>
<dbReference type="GO" id="GO:0044458">
    <property type="term" value="P:motile cilium assembly"/>
    <property type="evidence" value="ECO:0007669"/>
    <property type="project" value="TreeGrafter"/>
</dbReference>
<dbReference type="GO" id="GO:0097729">
    <property type="term" value="C:9+2 motile cilium"/>
    <property type="evidence" value="ECO:0007669"/>
    <property type="project" value="TreeGrafter"/>
</dbReference>
<dbReference type="Proteomes" id="UP000028760">
    <property type="component" value="Unassembled WGS sequence"/>
</dbReference>
<dbReference type="AlphaFoldDB" id="A0A087YD30"/>
<keyword evidence="1" id="KW-0175">Coiled coil</keyword>
<dbReference type="PANTHER" id="PTHR46500:SF1">
    <property type="entry name" value="CILIA- AND FLAGELLA-ASSOCIATED PROTEIN 221"/>
    <property type="match status" value="1"/>
</dbReference>
<accession>A0A087YD30</accession>
<proteinExistence type="predicted"/>
<dbReference type="InterPro" id="IPR029676">
    <property type="entry name" value="CFAP221"/>
</dbReference>
<evidence type="ECO:0000313" key="2">
    <source>
        <dbReference type="Ensembl" id="ENSPFOP00000015933.2"/>
    </source>
</evidence>
<dbReference type="InterPro" id="IPR013783">
    <property type="entry name" value="Ig-like_fold"/>
</dbReference>
<dbReference type="GeneTree" id="ENSGT00940000169408"/>
<feature type="coiled-coil region" evidence="1">
    <location>
        <begin position="382"/>
        <end position="409"/>
    </location>
</feature>
<evidence type="ECO:0000256" key="1">
    <source>
        <dbReference type="SAM" id="Coils"/>
    </source>
</evidence>
<dbReference type="PANTHER" id="PTHR46500">
    <property type="entry name" value="CILIA- AND FLAGELLA-ASSOCIATED PROTEIN 221"/>
    <property type="match status" value="1"/>
</dbReference>
<dbReference type="Ensembl" id="ENSPFOT00000015955.2">
    <property type="protein sequence ID" value="ENSPFOP00000015933.2"/>
    <property type="gene ID" value="ENSPFOG00000015844.2"/>
</dbReference>
<dbReference type="Pfam" id="PF24771">
    <property type="entry name" value="Ig_CFAP74_1st"/>
    <property type="match status" value="1"/>
</dbReference>
<dbReference type="EMBL" id="AYCK01006790">
    <property type="status" value="NOT_ANNOTATED_CDS"/>
    <property type="molecule type" value="Genomic_DNA"/>
</dbReference>
<dbReference type="GO" id="GO:0003341">
    <property type="term" value="P:cilium movement"/>
    <property type="evidence" value="ECO:0007669"/>
    <property type="project" value="InterPro"/>
</dbReference>
<name>A0A087YD30_POEFO</name>
<dbReference type="Gene3D" id="2.60.40.10">
    <property type="entry name" value="Immunoglobulins"/>
    <property type="match status" value="2"/>
</dbReference>